<name>A0A1M6JBA9_9ACTN</name>
<dbReference type="InterPro" id="IPR036388">
    <property type="entry name" value="WH-like_DNA-bd_sf"/>
</dbReference>
<dbReference type="PRINTS" id="PR00039">
    <property type="entry name" value="HTHLYSR"/>
</dbReference>
<dbReference type="GO" id="GO:0003700">
    <property type="term" value="F:DNA-binding transcription factor activity"/>
    <property type="evidence" value="ECO:0007669"/>
    <property type="project" value="InterPro"/>
</dbReference>
<dbReference type="PROSITE" id="PS50931">
    <property type="entry name" value="HTH_LYSR"/>
    <property type="match status" value="1"/>
</dbReference>
<sequence length="309" mass="33503">MNAVELRQVEYFIAVAEERSFTRAAERTHVSQSGLSAAIRTLERELGSPLFHRTTRSVELSPAGFALLPKARAMLDLAAAGRDAVAATTTHLRGSLRLGSEQCLGVIDITELLARFHRRHPHVDIVFDQAGSTTLLERMRQGSLDVAFVAAGGAGRPTDGLRWLPLAAEPLLLLCPPDHPLSERESVRWTDLDGHGFVDLAHGWAAREINEDALAAQGVQRRVRYTVNDIHTLIDLVRRGLALALVPAPVARKTHAAGLPALPLAEAADRPWRVSAVVRTTDQVVSAFLRALPEPLEPRDPVFSAGAPG</sequence>
<dbReference type="EMBL" id="FQZK01000006">
    <property type="protein sequence ID" value="SHJ43947.1"/>
    <property type="molecule type" value="Genomic_DNA"/>
</dbReference>
<dbReference type="Pfam" id="PF03466">
    <property type="entry name" value="LysR_substrate"/>
    <property type="match status" value="1"/>
</dbReference>
<evidence type="ECO:0000313" key="7">
    <source>
        <dbReference type="Proteomes" id="UP000184452"/>
    </source>
</evidence>
<evidence type="ECO:0000259" key="5">
    <source>
        <dbReference type="PROSITE" id="PS50931"/>
    </source>
</evidence>
<evidence type="ECO:0000256" key="1">
    <source>
        <dbReference type="ARBA" id="ARBA00009437"/>
    </source>
</evidence>
<dbReference type="Proteomes" id="UP000184452">
    <property type="component" value="Unassembled WGS sequence"/>
</dbReference>
<dbReference type="Gene3D" id="1.10.10.10">
    <property type="entry name" value="Winged helix-like DNA-binding domain superfamily/Winged helix DNA-binding domain"/>
    <property type="match status" value="1"/>
</dbReference>
<dbReference type="GO" id="GO:0003677">
    <property type="term" value="F:DNA binding"/>
    <property type="evidence" value="ECO:0007669"/>
    <property type="project" value="UniProtKB-KW"/>
</dbReference>
<accession>A0A1M6JBA9</accession>
<dbReference type="AlphaFoldDB" id="A0A1M6JBA9"/>
<dbReference type="STRING" id="758803.SAMN05421803_10666"/>
<dbReference type="InterPro" id="IPR005119">
    <property type="entry name" value="LysR_subst-bd"/>
</dbReference>
<dbReference type="SUPFAM" id="SSF46785">
    <property type="entry name" value="Winged helix' DNA-binding domain"/>
    <property type="match status" value="1"/>
</dbReference>
<dbReference type="InterPro" id="IPR036390">
    <property type="entry name" value="WH_DNA-bd_sf"/>
</dbReference>
<feature type="domain" description="HTH lysR-type" evidence="5">
    <location>
        <begin position="4"/>
        <end position="61"/>
    </location>
</feature>
<comment type="similarity">
    <text evidence="1">Belongs to the LysR transcriptional regulatory family.</text>
</comment>
<organism evidence="6 7">
    <name type="scientific">Nocardiopsis flavescens</name>
    <dbReference type="NCBI Taxonomy" id="758803"/>
    <lineage>
        <taxon>Bacteria</taxon>
        <taxon>Bacillati</taxon>
        <taxon>Actinomycetota</taxon>
        <taxon>Actinomycetes</taxon>
        <taxon>Streptosporangiales</taxon>
        <taxon>Nocardiopsidaceae</taxon>
        <taxon>Nocardiopsis</taxon>
    </lineage>
</organism>
<evidence type="ECO:0000256" key="3">
    <source>
        <dbReference type="ARBA" id="ARBA00023125"/>
    </source>
</evidence>
<gene>
    <name evidence="6" type="ORF">SAMN05421803_10666</name>
</gene>
<keyword evidence="2" id="KW-0805">Transcription regulation</keyword>
<evidence type="ECO:0000256" key="4">
    <source>
        <dbReference type="ARBA" id="ARBA00023163"/>
    </source>
</evidence>
<keyword evidence="7" id="KW-1185">Reference proteome</keyword>
<dbReference type="PANTHER" id="PTHR30419:SF31">
    <property type="entry name" value="BLR3139 PROTEIN"/>
    <property type="match status" value="1"/>
</dbReference>
<reference evidence="6 7" key="1">
    <citation type="submission" date="2016-11" db="EMBL/GenBank/DDBJ databases">
        <authorList>
            <person name="Jaros S."/>
            <person name="Januszkiewicz K."/>
            <person name="Wedrychowicz H."/>
        </authorList>
    </citation>
    <scope>NUCLEOTIDE SEQUENCE [LARGE SCALE GENOMIC DNA]</scope>
    <source>
        <strain evidence="6 7">CGMCC 4.5723</strain>
    </source>
</reference>
<dbReference type="Pfam" id="PF00126">
    <property type="entry name" value="HTH_1"/>
    <property type="match status" value="1"/>
</dbReference>
<dbReference type="FunFam" id="1.10.10.10:FF:000001">
    <property type="entry name" value="LysR family transcriptional regulator"/>
    <property type="match status" value="1"/>
</dbReference>
<dbReference type="Gene3D" id="3.40.190.290">
    <property type="match status" value="1"/>
</dbReference>
<protein>
    <submittedName>
        <fullName evidence="6">DNA-binding transcriptional regulator, LysR family</fullName>
    </submittedName>
</protein>
<dbReference type="SUPFAM" id="SSF53850">
    <property type="entry name" value="Periplasmic binding protein-like II"/>
    <property type="match status" value="1"/>
</dbReference>
<keyword evidence="3 6" id="KW-0238">DNA-binding</keyword>
<dbReference type="InterPro" id="IPR050950">
    <property type="entry name" value="HTH-type_LysR_regulators"/>
</dbReference>
<evidence type="ECO:0000256" key="2">
    <source>
        <dbReference type="ARBA" id="ARBA00023015"/>
    </source>
</evidence>
<dbReference type="PANTHER" id="PTHR30419">
    <property type="entry name" value="HTH-TYPE TRANSCRIPTIONAL REGULATOR YBHD"/>
    <property type="match status" value="1"/>
</dbReference>
<keyword evidence="4" id="KW-0804">Transcription</keyword>
<dbReference type="GO" id="GO:0005829">
    <property type="term" value="C:cytosol"/>
    <property type="evidence" value="ECO:0007669"/>
    <property type="project" value="TreeGrafter"/>
</dbReference>
<dbReference type="InterPro" id="IPR000847">
    <property type="entry name" value="LysR_HTH_N"/>
</dbReference>
<proteinExistence type="inferred from homology"/>
<evidence type="ECO:0000313" key="6">
    <source>
        <dbReference type="EMBL" id="SHJ43947.1"/>
    </source>
</evidence>